<dbReference type="AlphaFoldDB" id="A0ABD2Z7H9"/>
<dbReference type="Gene3D" id="1.20.80.10">
    <property type="match status" value="1"/>
</dbReference>
<evidence type="ECO:0000256" key="1">
    <source>
        <dbReference type="ARBA" id="ARBA00023175"/>
    </source>
</evidence>
<dbReference type="PANTHER" id="PTHR47972:SF16">
    <property type="entry name" value="KINESIN-LIKE PROTEIN"/>
    <property type="match status" value="1"/>
</dbReference>
<comment type="caution">
    <text evidence="4">The sequence shown here is derived from an EMBL/GenBank/DDBJ whole genome shotgun (WGS) entry which is preliminary data.</text>
</comment>
<protein>
    <recommendedName>
        <fullName evidence="3">Kinesin motor domain-containing protein</fullName>
    </recommendedName>
</protein>
<evidence type="ECO:0000259" key="3">
    <source>
        <dbReference type="PROSITE" id="PS50067"/>
    </source>
</evidence>
<evidence type="ECO:0000256" key="2">
    <source>
        <dbReference type="PROSITE-ProRule" id="PRU00283"/>
    </source>
</evidence>
<proteinExistence type="inferred from homology"/>
<evidence type="ECO:0000313" key="4">
    <source>
        <dbReference type="EMBL" id="KAL3515048.1"/>
    </source>
</evidence>
<comment type="similarity">
    <text evidence="2">Belongs to the TRAFAC class myosin-kinesin ATPase superfamily. Kinesin family.</text>
</comment>
<dbReference type="InterPro" id="IPR027640">
    <property type="entry name" value="Kinesin-like_fam"/>
</dbReference>
<evidence type="ECO:0000313" key="5">
    <source>
        <dbReference type="Proteomes" id="UP001630127"/>
    </source>
</evidence>
<reference evidence="4 5" key="1">
    <citation type="submission" date="2024-11" db="EMBL/GenBank/DDBJ databases">
        <title>A near-complete genome assembly of Cinchona calisaya.</title>
        <authorList>
            <person name="Lian D.C."/>
            <person name="Zhao X.W."/>
            <person name="Wei L."/>
        </authorList>
    </citation>
    <scope>NUCLEOTIDE SEQUENCE [LARGE SCALE GENOMIC DNA]</scope>
    <source>
        <tissue evidence="4">Nenye</tissue>
    </source>
</reference>
<dbReference type="InterPro" id="IPR027417">
    <property type="entry name" value="P-loop_NTPase"/>
</dbReference>
<feature type="domain" description="Kinesin motor" evidence="3">
    <location>
        <begin position="287"/>
        <end position="386"/>
    </location>
</feature>
<dbReference type="CDD" id="cd14473">
    <property type="entry name" value="FERM_B-lobe"/>
    <property type="match status" value="1"/>
</dbReference>
<dbReference type="GO" id="GO:1901363">
    <property type="term" value="F:heterocyclic compound binding"/>
    <property type="evidence" value="ECO:0007669"/>
    <property type="project" value="UniProtKB-ARBA"/>
</dbReference>
<dbReference type="EMBL" id="JBJUIK010000010">
    <property type="protein sequence ID" value="KAL3515048.1"/>
    <property type="molecule type" value="Genomic_DNA"/>
</dbReference>
<dbReference type="Pfam" id="PF00225">
    <property type="entry name" value="Kinesin"/>
    <property type="match status" value="1"/>
</dbReference>
<dbReference type="Proteomes" id="UP001630127">
    <property type="component" value="Unassembled WGS sequence"/>
</dbReference>
<dbReference type="SUPFAM" id="SSF52540">
    <property type="entry name" value="P-loop containing nucleoside triphosphate hydrolases"/>
    <property type="match status" value="2"/>
</dbReference>
<dbReference type="GO" id="GO:0043168">
    <property type="term" value="F:anion binding"/>
    <property type="evidence" value="ECO:0007669"/>
    <property type="project" value="UniProtKB-ARBA"/>
</dbReference>
<dbReference type="SMART" id="SM00129">
    <property type="entry name" value="KISc"/>
    <property type="match status" value="1"/>
</dbReference>
<comment type="caution">
    <text evidence="2">Lacks conserved residue(s) required for the propagation of feature annotation.</text>
</comment>
<keyword evidence="5" id="KW-1185">Reference proteome</keyword>
<gene>
    <name evidence="4" type="ORF">ACH5RR_021950</name>
</gene>
<organism evidence="4 5">
    <name type="scientific">Cinchona calisaya</name>
    <dbReference type="NCBI Taxonomy" id="153742"/>
    <lineage>
        <taxon>Eukaryota</taxon>
        <taxon>Viridiplantae</taxon>
        <taxon>Streptophyta</taxon>
        <taxon>Embryophyta</taxon>
        <taxon>Tracheophyta</taxon>
        <taxon>Spermatophyta</taxon>
        <taxon>Magnoliopsida</taxon>
        <taxon>eudicotyledons</taxon>
        <taxon>Gunneridae</taxon>
        <taxon>Pentapetalae</taxon>
        <taxon>asterids</taxon>
        <taxon>lamiids</taxon>
        <taxon>Gentianales</taxon>
        <taxon>Rubiaceae</taxon>
        <taxon>Cinchonoideae</taxon>
        <taxon>Cinchoneae</taxon>
        <taxon>Cinchona</taxon>
    </lineage>
</organism>
<name>A0ABD2Z7H9_9GENT</name>
<dbReference type="InterPro" id="IPR014352">
    <property type="entry name" value="FERM/acyl-CoA-bd_prot_sf"/>
</dbReference>
<dbReference type="PANTHER" id="PTHR47972">
    <property type="entry name" value="KINESIN-LIKE PROTEIN KLP-3"/>
    <property type="match status" value="1"/>
</dbReference>
<dbReference type="GO" id="GO:1901265">
    <property type="term" value="F:nucleoside phosphate binding"/>
    <property type="evidence" value="ECO:0007669"/>
    <property type="project" value="UniProtKB-ARBA"/>
</dbReference>
<dbReference type="PROSITE" id="PS50067">
    <property type="entry name" value="KINESIN_MOTOR_2"/>
    <property type="match status" value="1"/>
</dbReference>
<dbReference type="InterPro" id="IPR035963">
    <property type="entry name" value="FERM_2"/>
</dbReference>
<dbReference type="Pfam" id="PF00373">
    <property type="entry name" value="FERM_M"/>
    <property type="match status" value="1"/>
</dbReference>
<dbReference type="SUPFAM" id="SSF47031">
    <property type="entry name" value="Second domain of FERM"/>
    <property type="match status" value="1"/>
</dbReference>
<dbReference type="InterPro" id="IPR036961">
    <property type="entry name" value="Kinesin_motor_dom_sf"/>
</dbReference>
<accession>A0ABD2Z7H9</accession>
<sequence length="388" mass="43765">MATTIAGIVEELACIIKLTSHSSSDIFECRKAVTGSMLPDPVTNFKAPKDRSKGEILHSKLTFKKTSFQEWDEAITDPMFLQLSYIELQHDYILGNHPAGKDDAAQLCALQILVEVGYLDGLESWMETKFVFLFKHTDDVMLCRSSDSLSAVDGSLASTPGIHDKFGQNFSRAVEESQKKANQKLCSIGACNVPVLAFLEMKKLQKNLRLQRLEPPNWKRNMKGKIRAYCRLRPLCEKEIANKERNVVTCVDRFTVEYLWKEEIKQPVYHQVFDGFETQKDVFENYRLSFADLTGCERVKNSAACRSQLKEPWSINKSLSALGDVISALSCGRQHIPYRNHKLTMLMSDSLGGNSKTLMFVDISPPESHLDDTNNSLVVCVKGSVHDK</sequence>
<dbReference type="PRINTS" id="PR00380">
    <property type="entry name" value="KINESINHEAVY"/>
</dbReference>
<keyword evidence="1" id="KW-0505">Motor protein</keyword>
<dbReference type="InterPro" id="IPR019748">
    <property type="entry name" value="FERM_central"/>
</dbReference>
<dbReference type="Gene3D" id="3.40.850.10">
    <property type="entry name" value="Kinesin motor domain"/>
    <property type="match status" value="2"/>
</dbReference>
<dbReference type="InterPro" id="IPR001752">
    <property type="entry name" value="Kinesin_motor_dom"/>
</dbReference>